<evidence type="ECO:0000313" key="2">
    <source>
        <dbReference type="Proteomes" id="UP000004477"/>
    </source>
</evidence>
<accession>D1PB41</accession>
<dbReference type="AlphaFoldDB" id="D1PB41"/>
<keyword evidence="2" id="KW-1185">Reference proteome</keyword>
<sequence length="42" mass="4782">MNIYEKCLKRKGEKIANKMVMLNAGVSDFCHIPMRDTLVPDA</sequence>
<evidence type="ECO:0000313" key="1">
    <source>
        <dbReference type="EMBL" id="EFB35998.1"/>
    </source>
</evidence>
<dbReference type="EMBL" id="ACBX02000011">
    <property type="protein sequence ID" value="EFB35998.1"/>
    <property type="molecule type" value="Genomic_DNA"/>
</dbReference>
<dbReference type="PaxDb" id="537011-PREVCOP_04417"/>
<gene>
    <name evidence="1" type="ORF">PREVCOP_04417</name>
</gene>
<proteinExistence type="predicted"/>
<organism evidence="1 2">
    <name type="scientific">Segatella copri DSM 18205</name>
    <dbReference type="NCBI Taxonomy" id="537011"/>
    <lineage>
        <taxon>Bacteria</taxon>
        <taxon>Pseudomonadati</taxon>
        <taxon>Bacteroidota</taxon>
        <taxon>Bacteroidia</taxon>
        <taxon>Bacteroidales</taxon>
        <taxon>Prevotellaceae</taxon>
        <taxon>Segatella</taxon>
    </lineage>
</organism>
<comment type="caution">
    <text evidence="1">The sequence shown here is derived from an EMBL/GenBank/DDBJ whole genome shotgun (WGS) entry which is preliminary data.</text>
</comment>
<name>D1PB41_9BACT</name>
<dbReference type="Proteomes" id="UP000004477">
    <property type="component" value="Unassembled WGS sequence"/>
</dbReference>
<reference evidence="1" key="1">
    <citation type="submission" date="2009-11" db="EMBL/GenBank/DDBJ databases">
        <authorList>
            <person name="Weinstock G."/>
            <person name="Sodergren E."/>
            <person name="Clifton S."/>
            <person name="Fulton L."/>
            <person name="Fulton B."/>
            <person name="Courtney L."/>
            <person name="Fronick C."/>
            <person name="Harrison M."/>
            <person name="Strong C."/>
            <person name="Farmer C."/>
            <person name="Delahaunty K."/>
            <person name="Markovic C."/>
            <person name="Hall O."/>
            <person name="Minx P."/>
            <person name="Tomlinson C."/>
            <person name="Mitreva M."/>
            <person name="Nelson J."/>
            <person name="Hou S."/>
            <person name="Wollam A."/>
            <person name="Pepin K.H."/>
            <person name="Johnson M."/>
            <person name="Bhonagiri V."/>
            <person name="Nash W.E."/>
            <person name="Warren W."/>
            <person name="Chinwalla A."/>
            <person name="Mardis E.R."/>
            <person name="Wilson R.K."/>
        </authorList>
    </citation>
    <scope>NUCLEOTIDE SEQUENCE [LARGE SCALE GENOMIC DNA]</scope>
    <source>
        <strain evidence="1">DSM 18205</strain>
    </source>
</reference>
<protein>
    <submittedName>
        <fullName evidence="1">Uncharacterized protein</fullName>
    </submittedName>
</protein>
<dbReference type="HOGENOM" id="CLU_3255726_0_0_10"/>